<dbReference type="SMART" id="SM00345">
    <property type="entry name" value="HTH_GNTR"/>
    <property type="match status" value="1"/>
</dbReference>
<dbReference type="Gene3D" id="1.10.10.10">
    <property type="entry name" value="Winged helix-like DNA-binding domain superfamily/Winged helix DNA-binding domain"/>
    <property type="match status" value="1"/>
</dbReference>
<keyword evidence="1" id="KW-0805">Transcription regulation</keyword>
<name>K6Z002_9ALTE</name>
<accession>K6Z002</accession>
<evidence type="ECO:0000256" key="1">
    <source>
        <dbReference type="ARBA" id="ARBA00023015"/>
    </source>
</evidence>
<keyword evidence="6" id="KW-1185">Reference proteome</keyword>
<dbReference type="GO" id="GO:0003677">
    <property type="term" value="F:DNA binding"/>
    <property type="evidence" value="ECO:0007669"/>
    <property type="project" value="UniProtKB-KW"/>
</dbReference>
<evidence type="ECO:0000313" key="5">
    <source>
        <dbReference type="EMBL" id="GAC22303.1"/>
    </source>
</evidence>
<dbReference type="InterPro" id="IPR036390">
    <property type="entry name" value="WH_DNA-bd_sf"/>
</dbReference>
<dbReference type="AlphaFoldDB" id="K6Z002"/>
<feature type="domain" description="HTH gntR-type" evidence="4">
    <location>
        <begin position="11"/>
        <end position="79"/>
    </location>
</feature>
<gene>
    <name evidence="5" type="primary">ytrA</name>
    <name evidence="5" type="ORF">GARC_5368</name>
</gene>
<dbReference type="Proteomes" id="UP000006327">
    <property type="component" value="Unassembled WGS sequence"/>
</dbReference>
<dbReference type="PROSITE" id="PS50949">
    <property type="entry name" value="HTH_GNTR"/>
    <property type="match status" value="1"/>
</dbReference>
<evidence type="ECO:0000256" key="3">
    <source>
        <dbReference type="ARBA" id="ARBA00023163"/>
    </source>
</evidence>
<evidence type="ECO:0000256" key="2">
    <source>
        <dbReference type="ARBA" id="ARBA00023125"/>
    </source>
</evidence>
<dbReference type="Pfam" id="PF00392">
    <property type="entry name" value="GntR"/>
    <property type="match status" value="1"/>
</dbReference>
<dbReference type="InterPro" id="IPR000524">
    <property type="entry name" value="Tscrpt_reg_HTH_GntR"/>
</dbReference>
<dbReference type="EMBL" id="BAEO01000072">
    <property type="protein sequence ID" value="GAC22303.1"/>
    <property type="molecule type" value="Genomic_DNA"/>
</dbReference>
<reference evidence="5 6" key="1">
    <citation type="journal article" date="2017" name="Antonie Van Leeuwenhoek">
        <title>Rhizobium rhizosphaerae sp. nov., a novel species isolated from rice rhizosphere.</title>
        <authorList>
            <person name="Zhao J.J."/>
            <person name="Zhang J."/>
            <person name="Zhang R.J."/>
            <person name="Zhang C.W."/>
            <person name="Yin H.Q."/>
            <person name="Zhang X.X."/>
        </authorList>
    </citation>
    <scope>NUCLEOTIDE SEQUENCE [LARGE SCALE GENOMIC DNA]</scope>
    <source>
        <strain evidence="5 6">BSs20135</strain>
    </source>
</reference>
<evidence type="ECO:0000313" key="6">
    <source>
        <dbReference type="Proteomes" id="UP000006327"/>
    </source>
</evidence>
<dbReference type="PANTHER" id="PTHR38445">
    <property type="entry name" value="HTH-TYPE TRANSCRIPTIONAL REPRESSOR YTRA"/>
    <property type="match status" value="1"/>
</dbReference>
<dbReference type="PANTHER" id="PTHR38445:SF9">
    <property type="entry name" value="HTH-TYPE TRANSCRIPTIONAL REPRESSOR YTRA"/>
    <property type="match status" value="1"/>
</dbReference>
<dbReference type="SUPFAM" id="SSF46785">
    <property type="entry name" value="Winged helix' DNA-binding domain"/>
    <property type="match status" value="1"/>
</dbReference>
<dbReference type="STRING" id="493475.GARC_5368"/>
<dbReference type="eggNOG" id="COG1725">
    <property type="taxonomic scope" value="Bacteria"/>
</dbReference>
<sequence>MQIIIDIDDPVPIFSQLVEQIKQAVAGEKIQPGDPLPSIRQLANDLDVNSKTVAKAYKLLERDAVIQSRGYRGTFVHPEAKDNCQIDIKAWATSQFEEFILAMRDAGVTDSEMRITFNNVLNGK</sequence>
<proteinExistence type="predicted"/>
<dbReference type="RefSeq" id="WP_007626009.1">
    <property type="nucleotide sequence ID" value="NZ_BAEO01000072.1"/>
</dbReference>
<organism evidence="5 6">
    <name type="scientific">Paraglaciecola arctica BSs20135</name>
    <dbReference type="NCBI Taxonomy" id="493475"/>
    <lineage>
        <taxon>Bacteria</taxon>
        <taxon>Pseudomonadati</taxon>
        <taxon>Pseudomonadota</taxon>
        <taxon>Gammaproteobacteria</taxon>
        <taxon>Alteromonadales</taxon>
        <taxon>Alteromonadaceae</taxon>
        <taxon>Paraglaciecola</taxon>
    </lineage>
</organism>
<protein>
    <submittedName>
        <fullName evidence="5">GntR family transcriptional regulator</fullName>
    </submittedName>
</protein>
<keyword evidence="2" id="KW-0238">DNA-binding</keyword>
<evidence type="ECO:0000259" key="4">
    <source>
        <dbReference type="PROSITE" id="PS50949"/>
    </source>
</evidence>
<dbReference type="InterPro" id="IPR036388">
    <property type="entry name" value="WH-like_DNA-bd_sf"/>
</dbReference>
<dbReference type="GO" id="GO:0003700">
    <property type="term" value="F:DNA-binding transcription factor activity"/>
    <property type="evidence" value="ECO:0007669"/>
    <property type="project" value="InterPro"/>
</dbReference>
<dbReference type="OrthoDB" id="9804020at2"/>
<dbReference type="CDD" id="cd07377">
    <property type="entry name" value="WHTH_GntR"/>
    <property type="match status" value="1"/>
</dbReference>
<comment type="caution">
    <text evidence="5">The sequence shown here is derived from an EMBL/GenBank/DDBJ whole genome shotgun (WGS) entry which is preliminary data.</text>
</comment>
<keyword evidence="3" id="KW-0804">Transcription</keyword>